<organism evidence="1">
    <name type="scientific">Oryza nivara</name>
    <name type="common">Indian wild rice</name>
    <name type="synonym">Oryza sativa f. spontanea</name>
    <dbReference type="NCBI Taxonomy" id="4536"/>
    <lineage>
        <taxon>Eukaryota</taxon>
        <taxon>Viridiplantae</taxon>
        <taxon>Streptophyta</taxon>
        <taxon>Embryophyta</taxon>
        <taxon>Tracheophyta</taxon>
        <taxon>Spermatophyta</taxon>
        <taxon>Magnoliopsida</taxon>
        <taxon>Liliopsida</taxon>
        <taxon>Poales</taxon>
        <taxon>Poaceae</taxon>
        <taxon>BOP clade</taxon>
        <taxon>Oryzoideae</taxon>
        <taxon>Oryzeae</taxon>
        <taxon>Oryzinae</taxon>
        <taxon>Oryza</taxon>
    </lineage>
</organism>
<reference evidence="1" key="1">
    <citation type="submission" date="2015-04" db="UniProtKB">
        <authorList>
            <consortium name="EnsemblPlants"/>
        </authorList>
    </citation>
    <scope>IDENTIFICATION</scope>
    <source>
        <strain evidence="1">SL10</strain>
    </source>
</reference>
<accession>A0A0E0G8L1</accession>
<evidence type="ECO:0000313" key="2">
    <source>
        <dbReference type="Proteomes" id="UP000006591"/>
    </source>
</evidence>
<dbReference type="HOGENOM" id="CLU_2709021_0_0_1"/>
<protein>
    <submittedName>
        <fullName evidence="1">Uncharacterized protein</fullName>
    </submittedName>
</protein>
<keyword evidence="2" id="KW-1185">Reference proteome</keyword>
<name>A0A0E0G8L1_ORYNI</name>
<reference evidence="1" key="2">
    <citation type="submission" date="2018-04" db="EMBL/GenBank/DDBJ databases">
        <title>OnivRS2 (Oryza nivara Reference Sequence Version 2).</title>
        <authorList>
            <person name="Zhang J."/>
            <person name="Kudrna D."/>
            <person name="Lee S."/>
            <person name="Talag J."/>
            <person name="Rajasekar S."/>
            <person name="Welchert J."/>
            <person name="Hsing Y.-I."/>
            <person name="Wing R.A."/>
        </authorList>
    </citation>
    <scope>NUCLEOTIDE SEQUENCE [LARGE SCALE GENOMIC DNA]</scope>
    <source>
        <strain evidence="1">SL10</strain>
    </source>
</reference>
<dbReference type="Proteomes" id="UP000006591">
    <property type="component" value="Chromosome 2"/>
</dbReference>
<proteinExistence type="predicted"/>
<dbReference type="Gramene" id="ONIVA02G23530.1">
    <property type="protein sequence ID" value="ONIVA02G23530.1"/>
    <property type="gene ID" value="ONIVA02G23530"/>
</dbReference>
<dbReference type="AlphaFoldDB" id="A0A0E0G8L1"/>
<evidence type="ECO:0000313" key="1">
    <source>
        <dbReference type="EnsemblPlants" id="ONIVA02G23530.1"/>
    </source>
</evidence>
<sequence>MAARFSARLASLDVVGRRHPATSNWPATAKARHRRLAREGTAAACSLALLLISARKREEIERGERRKGRRTKR</sequence>
<dbReference type="EnsemblPlants" id="ONIVA02G23530.1">
    <property type="protein sequence ID" value="ONIVA02G23530.1"/>
    <property type="gene ID" value="ONIVA02G23530"/>
</dbReference>